<dbReference type="SMART" id="SM00474">
    <property type="entry name" value="35EXOc"/>
    <property type="match status" value="1"/>
</dbReference>
<evidence type="ECO:0000256" key="1">
    <source>
        <dbReference type="ARBA" id="ARBA00012417"/>
    </source>
</evidence>
<keyword evidence="10" id="KW-1185">Reference proteome</keyword>
<gene>
    <name evidence="9" type="primary">48</name>
    <name evidence="9" type="ORF">SEA_IAMGROOT_48</name>
</gene>
<protein>
    <recommendedName>
        <fullName evidence="1">DNA-directed DNA polymerase</fullName>
        <ecNumber evidence="1">2.7.7.7</ecNumber>
    </recommendedName>
</protein>
<keyword evidence="3" id="KW-0548">Nucleotidyltransferase</keyword>
<dbReference type="InterPro" id="IPR002562">
    <property type="entry name" value="3'-5'_exonuclease_dom"/>
</dbReference>
<dbReference type="GO" id="GO:0006302">
    <property type="term" value="P:double-strand break repair"/>
    <property type="evidence" value="ECO:0007669"/>
    <property type="project" value="TreeGrafter"/>
</dbReference>
<keyword evidence="4" id="KW-0239">DNA-directed DNA polymerase</keyword>
<dbReference type="Pfam" id="PF00476">
    <property type="entry name" value="DNA_pol_A"/>
    <property type="match status" value="1"/>
</dbReference>
<dbReference type="PANTHER" id="PTHR10133">
    <property type="entry name" value="DNA POLYMERASE I"/>
    <property type="match status" value="1"/>
</dbReference>
<dbReference type="GO" id="GO:0003677">
    <property type="term" value="F:DNA binding"/>
    <property type="evidence" value="ECO:0007669"/>
    <property type="project" value="InterPro"/>
</dbReference>
<feature type="domain" description="DNA-directed DNA polymerase family A palm" evidence="8">
    <location>
        <begin position="386"/>
        <end position="576"/>
    </location>
</feature>
<organism evidence="9 10">
    <name type="scientific">Microbacterium phage IAmGroot</name>
    <dbReference type="NCBI Taxonomy" id="2588486"/>
    <lineage>
        <taxon>Viruses</taxon>
        <taxon>Duplodnaviria</taxon>
        <taxon>Heunggongvirae</taxon>
        <taxon>Uroviricota</taxon>
        <taxon>Caudoviricetes</taxon>
        <taxon>Casidaviridae</taxon>
        <taxon>Gardenstatevirus</taxon>
        <taxon>Gardenstatevirus iamgroot</taxon>
    </lineage>
</organism>
<dbReference type="PRINTS" id="PR00868">
    <property type="entry name" value="DNAPOLI"/>
</dbReference>
<dbReference type="Proteomes" id="UP000317085">
    <property type="component" value="Segment"/>
</dbReference>
<dbReference type="InterPro" id="IPR043502">
    <property type="entry name" value="DNA/RNA_pol_sf"/>
</dbReference>
<dbReference type="PROSITE" id="PS00447">
    <property type="entry name" value="DNA_POLYMERASE_A"/>
    <property type="match status" value="1"/>
</dbReference>
<dbReference type="EMBL" id="MK880124">
    <property type="protein sequence ID" value="QDF14221.1"/>
    <property type="molecule type" value="Genomic_DNA"/>
</dbReference>
<dbReference type="GO" id="GO:0039693">
    <property type="term" value="P:viral DNA genome replication"/>
    <property type="evidence" value="ECO:0007669"/>
    <property type="project" value="UniProtKB-KW"/>
</dbReference>
<dbReference type="Gene3D" id="3.30.420.10">
    <property type="entry name" value="Ribonuclease H-like superfamily/Ribonuclease H"/>
    <property type="match status" value="1"/>
</dbReference>
<name>A0A4Y6E7U3_9CAUD</name>
<dbReference type="EC" id="2.7.7.7" evidence="1"/>
<evidence type="ECO:0000256" key="6">
    <source>
        <dbReference type="ARBA" id="ARBA00049244"/>
    </source>
</evidence>
<dbReference type="InterPro" id="IPR036397">
    <property type="entry name" value="RNaseH_sf"/>
</dbReference>
<evidence type="ECO:0000259" key="7">
    <source>
        <dbReference type="SMART" id="SM00474"/>
    </source>
</evidence>
<dbReference type="SMART" id="SM00482">
    <property type="entry name" value="POLAc"/>
    <property type="match status" value="1"/>
</dbReference>
<keyword evidence="5" id="KW-1194">Viral DNA replication</keyword>
<proteinExistence type="predicted"/>
<dbReference type="GO" id="GO:0008408">
    <property type="term" value="F:3'-5' exonuclease activity"/>
    <property type="evidence" value="ECO:0007669"/>
    <property type="project" value="InterPro"/>
</dbReference>
<evidence type="ECO:0000313" key="10">
    <source>
        <dbReference type="Proteomes" id="UP000317085"/>
    </source>
</evidence>
<feature type="domain" description="3'-5' exonuclease" evidence="7">
    <location>
        <begin position="15"/>
        <end position="214"/>
    </location>
</feature>
<dbReference type="InterPro" id="IPR012337">
    <property type="entry name" value="RNaseH-like_sf"/>
</dbReference>
<keyword evidence="5" id="KW-0235">DNA replication</keyword>
<comment type="catalytic activity">
    <reaction evidence="6">
        <text>DNA(n) + a 2'-deoxyribonucleoside 5'-triphosphate = DNA(n+1) + diphosphate</text>
        <dbReference type="Rhea" id="RHEA:22508"/>
        <dbReference type="Rhea" id="RHEA-COMP:17339"/>
        <dbReference type="Rhea" id="RHEA-COMP:17340"/>
        <dbReference type="ChEBI" id="CHEBI:33019"/>
        <dbReference type="ChEBI" id="CHEBI:61560"/>
        <dbReference type="ChEBI" id="CHEBI:173112"/>
        <dbReference type="EC" id="2.7.7.7"/>
    </reaction>
</comment>
<evidence type="ECO:0000313" key="9">
    <source>
        <dbReference type="EMBL" id="QDF14221.1"/>
    </source>
</evidence>
<evidence type="ECO:0000256" key="2">
    <source>
        <dbReference type="ARBA" id="ARBA00022679"/>
    </source>
</evidence>
<dbReference type="SUPFAM" id="SSF53098">
    <property type="entry name" value="Ribonuclease H-like"/>
    <property type="match status" value="1"/>
</dbReference>
<evidence type="ECO:0000259" key="8">
    <source>
        <dbReference type="SMART" id="SM00482"/>
    </source>
</evidence>
<dbReference type="GO" id="GO:0003887">
    <property type="term" value="F:DNA-directed DNA polymerase activity"/>
    <property type="evidence" value="ECO:0007669"/>
    <property type="project" value="UniProtKB-KW"/>
</dbReference>
<dbReference type="PANTHER" id="PTHR10133:SF62">
    <property type="entry name" value="DNA POLYMERASE THETA"/>
    <property type="match status" value="1"/>
</dbReference>
<dbReference type="InterPro" id="IPR001098">
    <property type="entry name" value="DNA-dir_DNA_pol_A_palm_dom"/>
</dbReference>
<reference evidence="10" key="1">
    <citation type="submission" date="2019-05" db="EMBL/GenBank/DDBJ databases">
        <authorList>
            <person name="Matney K."/>
            <person name="Lacafta O."/>
            <person name="Ahmed J."/>
            <person name="Anderson S."/>
            <person name="Assadpour T."/>
            <person name="Espinosa K."/>
            <person name="Gadsden T."/>
            <person name="Graham A."/>
            <person name="Hajjar W."/>
            <person name="Howard T."/>
            <person name="Matsen K."/>
            <person name="Osu J."/>
            <person name="Rup E."/>
            <person name="Sang H."/>
            <person name="Wadi S."/>
            <person name="McNeal J."/>
            <person name="Temple L."/>
        </authorList>
    </citation>
    <scope>NUCLEOTIDE SEQUENCE [LARGE SCALE GENOMIC DNA]</scope>
</reference>
<dbReference type="InterPro" id="IPR002298">
    <property type="entry name" value="DNA_polymerase_A"/>
</dbReference>
<sequence>MLTFTYTLAGEECTIHFPERRSELAGFRRFLSLGDKVLCIDTETSGLDIYAPGFQTRLFQIGNRTEAWVLRWDIFGDVIEKTLRQPRHFTAHNAPYDLKVIDRHGGVRLEELIPRIFDTRIFAHLLDPRMKSEGGAGLRLKELSAIYVDETAPDTQEDLTAVFHTIDNPETGKKCTKDDGWAHIPIDHPTYVLYAGLDVLLGRRLFDELAPIIKETGQGDLSKFEHHFAGLLTLMERKGVLLDVPYVEQLDARLADEAAHYGAIAAQYGVTSVNSTAQVADALIGMGETLRERTDAGAWKVDKEVLMPLADLDRDWNLIEARKPNPLADAVLRAKRAGKWRKSYVEAFLKLKDGDNRLHATIGGLQARTARMSISKPPLQQLPSGDWTIRRAMIADPGQLIIASDYAQVEMRVLAALCQDPTLMEAILSGVDLHDFTAERVFGPDFTKRQRGVAKAIGFGKVYGGGKTTVSRQTGVPEADVAPAMAAYDKTFPGIKRYAARLQQRAKFGKREVVTVSGRHLPLDRDRLYAATNYVVQSTARDLLAQAIVDIFDAGLGDHLLLPVHDELIGQAPAEDAEEVIHEIGRLMESTFYSIPIKSDPEVYGRSWGSGYGVPAELDAH</sequence>
<evidence type="ECO:0000256" key="4">
    <source>
        <dbReference type="ARBA" id="ARBA00022932"/>
    </source>
</evidence>
<keyword evidence="2" id="KW-0808">Transferase</keyword>
<dbReference type="Gene3D" id="1.20.1060.10">
    <property type="entry name" value="Taq DNA Polymerase, Chain T, domain 4"/>
    <property type="match status" value="1"/>
</dbReference>
<dbReference type="InterPro" id="IPR019760">
    <property type="entry name" value="DNA-dir_DNA_pol_A_CS"/>
</dbReference>
<accession>A0A4Y6E7U3</accession>
<dbReference type="GO" id="GO:0006261">
    <property type="term" value="P:DNA-templated DNA replication"/>
    <property type="evidence" value="ECO:0007669"/>
    <property type="project" value="InterPro"/>
</dbReference>
<dbReference type="Pfam" id="PF01612">
    <property type="entry name" value="DNA_pol_A_exo1"/>
    <property type="match status" value="1"/>
</dbReference>
<evidence type="ECO:0000256" key="5">
    <source>
        <dbReference type="ARBA" id="ARBA00023109"/>
    </source>
</evidence>
<dbReference type="Gene3D" id="3.30.70.370">
    <property type="match status" value="1"/>
</dbReference>
<evidence type="ECO:0000256" key="3">
    <source>
        <dbReference type="ARBA" id="ARBA00022695"/>
    </source>
</evidence>
<dbReference type="Gene3D" id="1.10.150.20">
    <property type="entry name" value="5' to 3' exonuclease, C-terminal subdomain"/>
    <property type="match status" value="1"/>
</dbReference>
<dbReference type="SUPFAM" id="SSF56672">
    <property type="entry name" value="DNA/RNA polymerases"/>
    <property type="match status" value="1"/>
</dbReference>